<dbReference type="AlphaFoldDB" id="A0A8K0KHU6"/>
<evidence type="ECO:0000256" key="11">
    <source>
        <dbReference type="RuleBase" id="RU363063"/>
    </source>
</evidence>
<sequence>MASDVITSSLYATGHDIPAADLCPDAGSGMRLLILVTSAPKNKDARMAIRQTWGNFGARRDVSVGYFVATSADLETQRLLESESALYGDIIRANFLDSYLNLTLKTTSMLEWVDTYCPKVRFILKTDDDMFINVPRLLTFTEEHLGEKRTIYGRLAERWIPIRDSRSKYYVSAKQYNDSVFPDFTTGPAYLLTSDTVHDLYETSLNKSYLPLEDVFITGLVAQDVKIRRVHAQEFLNQRIPFNGCNVQKGISIHRINFPEQFDLWKRLLDGRIICNV</sequence>
<dbReference type="Gene3D" id="3.90.550.50">
    <property type="match status" value="1"/>
</dbReference>
<dbReference type="EMBL" id="KZ308883">
    <property type="protein sequence ID" value="KAG8235165.1"/>
    <property type="molecule type" value="Genomic_DNA"/>
</dbReference>
<protein>
    <recommendedName>
        <fullName evidence="11">Hexosyltransferase</fullName>
        <ecNumber evidence="11">2.4.1.-</ecNumber>
    </recommendedName>
</protein>
<keyword evidence="5" id="KW-0812">Transmembrane</keyword>
<evidence type="ECO:0000256" key="6">
    <source>
        <dbReference type="ARBA" id="ARBA00022968"/>
    </source>
</evidence>
<evidence type="ECO:0000256" key="8">
    <source>
        <dbReference type="ARBA" id="ARBA00023034"/>
    </source>
</evidence>
<dbReference type="InterPro" id="IPR002659">
    <property type="entry name" value="Glyco_trans_31"/>
</dbReference>
<keyword evidence="7" id="KW-1133">Transmembrane helix</keyword>
<evidence type="ECO:0000256" key="9">
    <source>
        <dbReference type="ARBA" id="ARBA00023136"/>
    </source>
</evidence>
<dbReference type="PANTHER" id="PTHR11214:SF379">
    <property type="entry name" value="HEXOSYLTRANSFERASE-RELATED"/>
    <property type="match status" value="1"/>
</dbReference>
<dbReference type="OrthoDB" id="5512589at2759"/>
<dbReference type="Pfam" id="PF01762">
    <property type="entry name" value="Galactosyl_T"/>
    <property type="match status" value="1"/>
</dbReference>
<evidence type="ECO:0000256" key="4">
    <source>
        <dbReference type="ARBA" id="ARBA00022679"/>
    </source>
</evidence>
<keyword evidence="10" id="KW-0325">Glycoprotein</keyword>
<proteinExistence type="inferred from homology"/>
<dbReference type="PANTHER" id="PTHR11214">
    <property type="entry name" value="BETA-1,3-N-ACETYLGLUCOSAMINYLTRANSFERASE"/>
    <property type="match status" value="1"/>
</dbReference>
<keyword evidence="6" id="KW-0735">Signal-anchor</keyword>
<evidence type="ECO:0000313" key="13">
    <source>
        <dbReference type="Proteomes" id="UP000792457"/>
    </source>
</evidence>
<keyword evidence="13" id="KW-1185">Reference proteome</keyword>
<evidence type="ECO:0000256" key="10">
    <source>
        <dbReference type="ARBA" id="ARBA00023180"/>
    </source>
</evidence>
<keyword evidence="3 11" id="KW-0328">Glycosyltransferase</keyword>
<comment type="subcellular location">
    <subcellularLocation>
        <location evidence="1 11">Golgi apparatus membrane</location>
        <topology evidence="1 11">Single-pass type II membrane protein</topology>
    </subcellularLocation>
</comment>
<keyword evidence="4" id="KW-0808">Transferase</keyword>
<accession>A0A8K0KHU6</accession>
<reference evidence="12" key="1">
    <citation type="submission" date="2013-04" db="EMBL/GenBank/DDBJ databases">
        <authorList>
            <person name="Qu J."/>
            <person name="Murali S.C."/>
            <person name="Bandaranaike D."/>
            <person name="Bellair M."/>
            <person name="Blankenburg K."/>
            <person name="Chao H."/>
            <person name="Dinh H."/>
            <person name="Doddapaneni H."/>
            <person name="Downs B."/>
            <person name="Dugan-Rocha S."/>
            <person name="Elkadiri S."/>
            <person name="Gnanaolivu R.D."/>
            <person name="Hernandez B."/>
            <person name="Javaid M."/>
            <person name="Jayaseelan J.C."/>
            <person name="Lee S."/>
            <person name="Li M."/>
            <person name="Ming W."/>
            <person name="Munidasa M."/>
            <person name="Muniz J."/>
            <person name="Nguyen L."/>
            <person name="Ongeri F."/>
            <person name="Osuji N."/>
            <person name="Pu L.-L."/>
            <person name="Puazo M."/>
            <person name="Qu C."/>
            <person name="Quiroz J."/>
            <person name="Raj R."/>
            <person name="Weissenberger G."/>
            <person name="Xin Y."/>
            <person name="Zou X."/>
            <person name="Han Y."/>
            <person name="Richards S."/>
            <person name="Worley K."/>
            <person name="Muzny D."/>
            <person name="Gibbs R."/>
        </authorList>
    </citation>
    <scope>NUCLEOTIDE SEQUENCE</scope>
    <source>
        <strain evidence="12">Sampled in the wild</strain>
    </source>
</reference>
<keyword evidence="8 11" id="KW-0333">Golgi apparatus</keyword>
<dbReference type="GO" id="GO:0000139">
    <property type="term" value="C:Golgi membrane"/>
    <property type="evidence" value="ECO:0007669"/>
    <property type="project" value="UniProtKB-SubCell"/>
</dbReference>
<evidence type="ECO:0000313" key="12">
    <source>
        <dbReference type="EMBL" id="KAG8235165.1"/>
    </source>
</evidence>
<reference evidence="12" key="2">
    <citation type="submission" date="2017-10" db="EMBL/GenBank/DDBJ databases">
        <title>Ladona fulva Genome sequencing and assembly.</title>
        <authorList>
            <person name="Murali S."/>
            <person name="Richards S."/>
            <person name="Bandaranaike D."/>
            <person name="Bellair M."/>
            <person name="Blankenburg K."/>
            <person name="Chao H."/>
            <person name="Dinh H."/>
            <person name="Doddapaneni H."/>
            <person name="Dugan-Rocha S."/>
            <person name="Elkadiri S."/>
            <person name="Gnanaolivu R."/>
            <person name="Hernandez B."/>
            <person name="Skinner E."/>
            <person name="Javaid M."/>
            <person name="Lee S."/>
            <person name="Li M."/>
            <person name="Ming W."/>
            <person name="Munidasa M."/>
            <person name="Muniz J."/>
            <person name="Nguyen L."/>
            <person name="Hughes D."/>
            <person name="Osuji N."/>
            <person name="Pu L.-L."/>
            <person name="Puazo M."/>
            <person name="Qu C."/>
            <person name="Quiroz J."/>
            <person name="Raj R."/>
            <person name="Weissenberger G."/>
            <person name="Xin Y."/>
            <person name="Zou X."/>
            <person name="Han Y."/>
            <person name="Worley K."/>
            <person name="Muzny D."/>
            <person name="Gibbs R."/>
        </authorList>
    </citation>
    <scope>NUCLEOTIDE SEQUENCE</scope>
    <source>
        <strain evidence="12">Sampled in the wild</strain>
    </source>
</reference>
<dbReference type="GO" id="GO:0006493">
    <property type="term" value="P:protein O-linked glycosylation"/>
    <property type="evidence" value="ECO:0007669"/>
    <property type="project" value="TreeGrafter"/>
</dbReference>
<comment type="similarity">
    <text evidence="2 11">Belongs to the glycosyltransferase 31 family.</text>
</comment>
<evidence type="ECO:0000256" key="5">
    <source>
        <dbReference type="ARBA" id="ARBA00022692"/>
    </source>
</evidence>
<gene>
    <name evidence="12" type="ORF">J437_LFUL015205</name>
</gene>
<evidence type="ECO:0000256" key="7">
    <source>
        <dbReference type="ARBA" id="ARBA00022989"/>
    </source>
</evidence>
<dbReference type="EC" id="2.4.1.-" evidence="11"/>
<dbReference type="GO" id="GO:0016758">
    <property type="term" value="F:hexosyltransferase activity"/>
    <property type="evidence" value="ECO:0007669"/>
    <property type="project" value="InterPro"/>
</dbReference>
<name>A0A8K0KHU6_LADFU</name>
<evidence type="ECO:0000256" key="2">
    <source>
        <dbReference type="ARBA" id="ARBA00008661"/>
    </source>
</evidence>
<evidence type="ECO:0000256" key="1">
    <source>
        <dbReference type="ARBA" id="ARBA00004323"/>
    </source>
</evidence>
<comment type="caution">
    <text evidence="12">The sequence shown here is derived from an EMBL/GenBank/DDBJ whole genome shotgun (WGS) entry which is preliminary data.</text>
</comment>
<evidence type="ECO:0000256" key="3">
    <source>
        <dbReference type="ARBA" id="ARBA00022676"/>
    </source>
</evidence>
<dbReference type="FunFam" id="3.90.550.50:FF:000001">
    <property type="entry name" value="Hexosyltransferase"/>
    <property type="match status" value="1"/>
</dbReference>
<dbReference type="Proteomes" id="UP000792457">
    <property type="component" value="Unassembled WGS sequence"/>
</dbReference>
<organism evidence="12 13">
    <name type="scientific">Ladona fulva</name>
    <name type="common">Scarce chaser dragonfly</name>
    <name type="synonym">Libellula fulva</name>
    <dbReference type="NCBI Taxonomy" id="123851"/>
    <lineage>
        <taxon>Eukaryota</taxon>
        <taxon>Metazoa</taxon>
        <taxon>Ecdysozoa</taxon>
        <taxon>Arthropoda</taxon>
        <taxon>Hexapoda</taxon>
        <taxon>Insecta</taxon>
        <taxon>Pterygota</taxon>
        <taxon>Palaeoptera</taxon>
        <taxon>Odonata</taxon>
        <taxon>Epiprocta</taxon>
        <taxon>Anisoptera</taxon>
        <taxon>Libelluloidea</taxon>
        <taxon>Libellulidae</taxon>
        <taxon>Ladona</taxon>
    </lineage>
</organism>
<keyword evidence="9" id="KW-0472">Membrane</keyword>